<reference evidence="2 3" key="2">
    <citation type="submission" date="2018-11" db="EMBL/GenBank/DDBJ databases">
        <authorList>
            <consortium name="Pathogen Informatics"/>
        </authorList>
    </citation>
    <scope>NUCLEOTIDE SEQUENCE [LARGE SCALE GENOMIC DNA]</scope>
</reference>
<keyword evidence="3" id="KW-1185">Reference proteome</keyword>
<feature type="transmembrane region" description="Helical" evidence="1">
    <location>
        <begin position="186"/>
        <end position="203"/>
    </location>
</feature>
<name>A0A0R3QUJ3_9BILA</name>
<feature type="transmembrane region" description="Helical" evidence="1">
    <location>
        <begin position="223"/>
        <end position="243"/>
    </location>
</feature>
<evidence type="ECO:0000313" key="4">
    <source>
        <dbReference type="WBParaSite" id="BTMF_0001139501-mRNA-1"/>
    </source>
</evidence>
<dbReference type="EMBL" id="UZAG01016936">
    <property type="protein sequence ID" value="VDO31882.1"/>
    <property type="molecule type" value="Genomic_DNA"/>
</dbReference>
<dbReference type="AlphaFoldDB" id="A0A0R3QUJ3"/>
<sequence>MLKLSERLQSRLYNTWPRYKNIGFITLYIATRSLKLDYLLRILVLQESAKYSQMSASNKNSDVEDYYGYWQPYPNNIRSRRWFQQFEAIKIGGPFCLRAIAACAIAYHVAYYTYQFTAVNPEYRHDLRHVIWLKQKLSVYPSIGICRKEKIENFPEKRSWNNAAVFYLLTVYDFTIVLWLLQFSSLVYLIRINFCLLFKWIQMKQTEWFLKKYPNQYKAENTRTPIISFCCGVGILSVVFVLYNRYCLDARKLPDGEAVDWRWMLYLKKYVPPLRNFGIPYREYKPDDF</sequence>
<dbReference type="WBParaSite" id="BTMF_0001139501-mRNA-1">
    <property type="protein sequence ID" value="BTMF_0001139501-mRNA-1"/>
    <property type="gene ID" value="BTMF_0001139501"/>
</dbReference>
<accession>A0A0R3QUJ3</accession>
<gene>
    <name evidence="2" type="ORF">BTMF_LOCUS9430</name>
</gene>
<protein>
    <submittedName>
        <fullName evidence="2 4">Uncharacterized protein</fullName>
    </submittedName>
</protein>
<keyword evidence="1" id="KW-0812">Transmembrane</keyword>
<evidence type="ECO:0000313" key="2">
    <source>
        <dbReference type="EMBL" id="VDO31882.1"/>
    </source>
</evidence>
<reference evidence="4" key="1">
    <citation type="submission" date="2017-02" db="UniProtKB">
        <authorList>
            <consortium name="WormBaseParasite"/>
        </authorList>
    </citation>
    <scope>IDENTIFICATION</scope>
</reference>
<keyword evidence="1" id="KW-0472">Membrane</keyword>
<dbReference type="Proteomes" id="UP000280834">
    <property type="component" value="Unassembled WGS sequence"/>
</dbReference>
<organism evidence="4">
    <name type="scientific">Brugia timori</name>
    <dbReference type="NCBI Taxonomy" id="42155"/>
    <lineage>
        <taxon>Eukaryota</taxon>
        <taxon>Metazoa</taxon>
        <taxon>Ecdysozoa</taxon>
        <taxon>Nematoda</taxon>
        <taxon>Chromadorea</taxon>
        <taxon>Rhabditida</taxon>
        <taxon>Spirurina</taxon>
        <taxon>Spiruromorpha</taxon>
        <taxon>Filarioidea</taxon>
        <taxon>Onchocercidae</taxon>
        <taxon>Brugia</taxon>
    </lineage>
</organism>
<evidence type="ECO:0000256" key="1">
    <source>
        <dbReference type="SAM" id="Phobius"/>
    </source>
</evidence>
<feature type="transmembrane region" description="Helical" evidence="1">
    <location>
        <begin position="95"/>
        <end position="114"/>
    </location>
</feature>
<proteinExistence type="predicted"/>
<keyword evidence="1" id="KW-1133">Transmembrane helix</keyword>
<evidence type="ECO:0000313" key="3">
    <source>
        <dbReference type="Proteomes" id="UP000280834"/>
    </source>
</evidence>